<keyword evidence="1" id="KW-1133">Transmembrane helix</keyword>
<sequence>MKLLDRTQRFALSTVQPYRVLGRALVAFNGLLLIVFLALVSFRLWLDHPQCGDQLVKIGAKRVPMVQVSCLSERWLSSFGESIVDNLAAGLVVAMVSSLLLWLISPKAHFEEDIVAIQPWNIHELLQTPLADTKSYWFRGRSGRFMRSAVMPALDAAGRRESVLRTLHMLLPDPADTPMLADYAHYRGSLQGAKGTWDASRIQNEILATIIAAARRVNANHFFEVALYLKSDFALFRLDMSDDRLVMTREDPKWPGIACSSRSKFYASYHEEFRNEASRAKSVDLSLASVPTPLEPEDVDGILAALSLSITLTDEDRTAIVKGVEKPERPYG</sequence>
<evidence type="ECO:0000256" key="1">
    <source>
        <dbReference type="SAM" id="Phobius"/>
    </source>
</evidence>
<accession>A0ABZ0B704</accession>
<dbReference type="EMBL" id="CP135076">
    <property type="protein sequence ID" value="WNO53181.1"/>
    <property type="molecule type" value="Genomic_DNA"/>
</dbReference>
<keyword evidence="1" id="KW-0472">Membrane</keyword>
<dbReference type="RefSeq" id="WP_313914390.1">
    <property type="nucleotide sequence ID" value="NZ_CP135076.1"/>
</dbReference>
<reference evidence="2 3" key="1">
    <citation type="submission" date="2023-09" db="EMBL/GenBank/DDBJ databases">
        <authorList>
            <person name="Rey-Velasco X."/>
        </authorList>
    </citation>
    <scope>NUCLEOTIDE SEQUENCE [LARGE SCALE GENOMIC DNA]</scope>
    <source>
        <strain evidence="2 3">W311</strain>
    </source>
</reference>
<feature type="transmembrane region" description="Helical" evidence="1">
    <location>
        <begin position="20"/>
        <end position="46"/>
    </location>
</feature>
<keyword evidence="3" id="KW-1185">Reference proteome</keyword>
<proteinExistence type="predicted"/>
<protein>
    <submittedName>
        <fullName evidence="2">Uncharacterized protein</fullName>
    </submittedName>
</protein>
<evidence type="ECO:0000313" key="3">
    <source>
        <dbReference type="Proteomes" id="UP001302249"/>
    </source>
</evidence>
<keyword evidence="1" id="KW-0812">Transmembrane</keyword>
<evidence type="ECO:0000313" key="2">
    <source>
        <dbReference type="EMBL" id="WNO53181.1"/>
    </source>
</evidence>
<name>A0ABZ0B704_9SPHN</name>
<gene>
    <name evidence="2" type="ORF">RPR59_12100</name>
</gene>
<dbReference type="Proteomes" id="UP001302249">
    <property type="component" value="Chromosome"/>
</dbReference>
<feature type="transmembrane region" description="Helical" evidence="1">
    <location>
        <begin position="83"/>
        <end position="104"/>
    </location>
</feature>
<organism evidence="2 3">
    <name type="scientific">Stakelama saccharophila</name>
    <dbReference type="NCBI Taxonomy" id="3075605"/>
    <lineage>
        <taxon>Bacteria</taxon>
        <taxon>Pseudomonadati</taxon>
        <taxon>Pseudomonadota</taxon>
        <taxon>Alphaproteobacteria</taxon>
        <taxon>Sphingomonadales</taxon>
        <taxon>Sphingomonadaceae</taxon>
        <taxon>Stakelama</taxon>
    </lineage>
</organism>